<evidence type="ECO:0000313" key="1">
    <source>
        <dbReference type="EMBL" id="BCU07295.1"/>
    </source>
</evidence>
<dbReference type="PANTHER" id="PTHR43861">
    <property type="entry name" value="TRANS-ACONITATE 2-METHYLTRANSFERASE-RELATED"/>
    <property type="match status" value="1"/>
</dbReference>
<sequence length="388" mass="44369">MTLDRSCPICSAEERFLLRSLDYALFDDLPFSGTTALVSCKKCGMVFSQLEGGADALNTYYQSNNHYFFSQTPGSGGITEIDQRRYFRLFELLRLEQEKTKTILDFGCGKGGWLAWLNQIGFSSLIGIEASVACRQMIGNYDSVEIYSNTGALPEDQAPEIITFSHVLEHLHDPLLELKTLIFKSPKNAIFFIEVPNAQAMLKKANPWPDLFFEHINHFDEFSLKNLVWRAGLEIIQSGSWAFDPLNDKGDECLYLICRQGSYNQKKRLFSRLSSWPLQLAAALEHRPLSESFMLSLDLRRPLALWGCSQYSMLVLGMHPEVRMRIHRLFDTSPAKIGRDIDGVKIQHSSQLRYLNKDYALLLPRSDYLDSMLKEISNTDIQLDTFIF</sequence>
<dbReference type="Pfam" id="PF13489">
    <property type="entry name" value="Methyltransf_23"/>
    <property type="match status" value="1"/>
</dbReference>
<evidence type="ECO:0008006" key="3">
    <source>
        <dbReference type="Google" id="ProtNLM"/>
    </source>
</evidence>
<organism evidence="1 2">
    <name type="scientific">Allochromatium tepidum</name>
    <dbReference type="NCBI Taxonomy" id="553982"/>
    <lineage>
        <taxon>Bacteria</taxon>
        <taxon>Pseudomonadati</taxon>
        <taxon>Pseudomonadota</taxon>
        <taxon>Gammaproteobacteria</taxon>
        <taxon>Chromatiales</taxon>
        <taxon>Chromatiaceae</taxon>
        <taxon>Allochromatium</taxon>
    </lineage>
</organism>
<protein>
    <recommendedName>
        <fullName evidence="3">Methyltransferase</fullName>
    </recommendedName>
</protein>
<accession>A0ABM7QNF1</accession>
<keyword evidence="2" id="KW-1185">Reference proteome</keyword>
<dbReference type="InterPro" id="IPR029063">
    <property type="entry name" value="SAM-dependent_MTases_sf"/>
</dbReference>
<name>A0ABM7QNF1_9GAMM</name>
<dbReference type="Proteomes" id="UP000680679">
    <property type="component" value="Chromosome"/>
</dbReference>
<proteinExistence type="predicted"/>
<gene>
    <name evidence="1" type="ORF">Atep_19720</name>
</gene>
<reference evidence="1 2" key="1">
    <citation type="submission" date="2021-04" db="EMBL/GenBank/DDBJ databases">
        <title>Complete genome sequencing of Allochromatium tepidum strain NZ.</title>
        <authorList>
            <person name="Tsukatani Y."/>
            <person name="Mori H."/>
        </authorList>
    </citation>
    <scope>NUCLEOTIDE SEQUENCE [LARGE SCALE GENOMIC DNA]</scope>
    <source>
        <strain evidence="1 2">NZ</strain>
    </source>
</reference>
<dbReference type="RefSeq" id="WP_213378418.1">
    <property type="nucleotide sequence ID" value="NZ_AP024563.1"/>
</dbReference>
<dbReference type="CDD" id="cd02440">
    <property type="entry name" value="AdoMet_MTases"/>
    <property type="match status" value="1"/>
</dbReference>
<evidence type="ECO:0000313" key="2">
    <source>
        <dbReference type="Proteomes" id="UP000680679"/>
    </source>
</evidence>
<dbReference type="SUPFAM" id="SSF53335">
    <property type="entry name" value="S-adenosyl-L-methionine-dependent methyltransferases"/>
    <property type="match status" value="1"/>
</dbReference>
<dbReference type="EMBL" id="AP024563">
    <property type="protein sequence ID" value="BCU07295.1"/>
    <property type="molecule type" value="Genomic_DNA"/>
</dbReference>
<dbReference type="Gene3D" id="3.40.50.150">
    <property type="entry name" value="Vaccinia Virus protein VP39"/>
    <property type="match status" value="1"/>
</dbReference>